<proteinExistence type="predicted"/>
<evidence type="ECO:0000256" key="1">
    <source>
        <dbReference type="SAM" id="MobiDB-lite"/>
    </source>
</evidence>
<accession>A0A1H9HZE7</accession>
<feature type="chain" id="PRO_5011491892" evidence="2">
    <location>
        <begin position="20"/>
        <end position="122"/>
    </location>
</feature>
<keyword evidence="2" id="KW-0732">Signal</keyword>
<evidence type="ECO:0000256" key="2">
    <source>
        <dbReference type="SAM" id="SignalP"/>
    </source>
</evidence>
<organism evidence="3 4">
    <name type="scientific">Solimonas aquatica</name>
    <dbReference type="NCBI Taxonomy" id="489703"/>
    <lineage>
        <taxon>Bacteria</taxon>
        <taxon>Pseudomonadati</taxon>
        <taxon>Pseudomonadota</taxon>
        <taxon>Gammaproteobacteria</taxon>
        <taxon>Nevskiales</taxon>
        <taxon>Nevskiaceae</taxon>
        <taxon>Solimonas</taxon>
    </lineage>
</organism>
<dbReference type="STRING" id="489703.SAMN04488038_109104"/>
<dbReference type="AlphaFoldDB" id="A0A1H9HZE7"/>
<feature type="region of interest" description="Disordered" evidence="1">
    <location>
        <begin position="26"/>
        <end position="56"/>
    </location>
</feature>
<protein>
    <submittedName>
        <fullName evidence="3">Uncharacterized protein</fullName>
    </submittedName>
</protein>
<gene>
    <name evidence="3" type="ORF">SAMN04488038_109104</name>
</gene>
<sequence length="122" mass="12954">MSRSRFYALLLLAPLAAAAQNEMPAISGLQPGATPPPASPPAADEGGGGAGTTIVGERESPIGLYITPWRDAAAEKDIDRPARLLQEKLLPLDKTVFQRQIDYYDALSAELKKKGLVTPAAR</sequence>
<keyword evidence="4" id="KW-1185">Reference proteome</keyword>
<dbReference type="Proteomes" id="UP000199233">
    <property type="component" value="Unassembled WGS sequence"/>
</dbReference>
<name>A0A1H9HZE7_9GAMM</name>
<dbReference type="EMBL" id="FOFS01000009">
    <property type="protein sequence ID" value="SEQ67730.1"/>
    <property type="molecule type" value="Genomic_DNA"/>
</dbReference>
<dbReference type="OrthoDB" id="5397661at2"/>
<evidence type="ECO:0000313" key="3">
    <source>
        <dbReference type="EMBL" id="SEQ67730.1"/>
    </source>
</evidence>
<reference evidence="3 4" key="1">
    <citation type="submission" date="2016-10" db="EMBL/GenBank/DDBJ databases">
        <authorList>
            <person name="de Groot N.N."/>
        </authorList>
    </citation>
    <scope>NUCLEOTIDE SEQUENCE [LARGE SCALE GENOMIC DNA]</scope>
    <source>
        <strain evidence="3 4">DSM 25927</strain>
    </source>
</reference>
<evidence type="ECO:0000313" key="4">
    <source>
        <dbReference type="Proteomes" id="UP000199233"/>
    </source>
</evidence>
<dbReference type="RefSeq" id="WP_093286513.1">
    <property type="nucleotide sequence ID" value="NZ_FOFS01000009.1"/>
</dbReference>
<feature type="signal peptide" evidence="2">
    <location>
        <begin position="1"/>
        <end position="19"/>
    </location>
</feature>